<dbReference type="InterPro" id="IPR018325">
    <property type="entry name" value="Rad4/PNGase_transGLS-fold"/>
</dbReference>
<evidence type="ECO:0000259" key="7">
    <source>
        <dbReference type="SMART" id="SM01030"/>
    </source>
</evidence>
<feature type="compositionally biased region" description="Polar residues" evidence="6">
    <location>
        <begin position="20"/>
        <end position="32"/>
    </location>
</feature>
<keyword evidence="3" id="KW-0227">DNA damage</keyword>
<dbReference type="InterPro" id="IPR036985">
    <property type="entry name" value="Transglutaminase-like_sf"/>
</dbReference>
<dbReference type="Gene3D" id="2.20.20.110">
    <property type="entry name" value="Rad4, beta-hairpin domain BHD1"/>
    <property type="match status" value="1"/>
</dbReference>
<proteinExistence type="inferred from homology"/>
<keyword evidence="4" id="KW-0234">DNA repair</keyword>
<feature type="compositionally biased region" description="Basic residues" evidence="6">
    <location>
        <begin position="639"/>
        <end position="650"/>
    </location>
</feature>
<evidence type="ECO:0000313" key="11">
    <source>
        <dbReference type="Proteomes" id="UP000009058"/>
    </source>
</evidence>
<dbReference type="OrthoDB" id="300780at2759"/>
<evidence type="ECO:0000313" key="10">
    <source>
        <dbReference type="EMBL" id="EHA47129.1"/>
    </source>
</evidence>
<reference key="2">
    <citation type="submission" date="2011-05" db="EMBL/GenBank/DDBJ databases">
        <title>The Genome Sequence of Magnaporthe oryzae 70-15.</title>
        <authorList>
            <consortium name="The Broad Institute Genome Sequencing Platform"/>
            <person name="Ma L.-J."/>
            <person name="Dead R."/>
            <person name="Young S.K."/>
            <person name="Zeng Q."/>
            <person name="Gargeya S."/>
            <person name="Fitzgerald M."/>
            <person name="Haas B."/>
            <person name="Abouelleil A."/>
            <person name="Alvarado L."/>
            <person name="Arachchi H.M."/>
            <person name="Berlin A."/>
            <person name="Brown A."/>
            <person name="Chapman S.B."/>
            <person name="Chen Z."/>
            <person name="Dunbar C."/>
            <person name="Freedman E."/>
            <person name="Gearin G."/>
            <person name="Gellesch M."/>
            <person name="Goldberg J."/>
            <person name="Griggs A."/>
            <person name="Gujja S."/>
            <person name="Heiman D."/>
            <person name="Howarth C."/>
            <person name="Larson L."/>
            <person name="Lui A."/>
            <person name="MacDonald P.J.P."/>
            <person name="Mehta T."/>
            <person name="Montmayeur A."/>
            <person name="Murphy C."/>
            <person name="Neiman D."/>
            <person name="Pearson M."/>
            <person name="Priest M."/>
            <person name="Roberts A."/>
            <person name="Saif S."/>
            <person name="Shea T."/>
            <person name="Shenoy N."/>
            <person name="Sisk P."/>
            <person name="Stolte C."/>
            <person name="Sykes S."/>
            <person name="Yandava C."/>
            <person name="Wortman J."/>
            <person name="Nusbaum C."/>
            <person name="Birren B."/>
        </authorList>
    </citation>
    <scope>NUCLEOTIDE SEQUENCE</scope>
    <source>
        <strain>70-15</strain>
    </source>
</reference>
<dbReference type="InterPro" id="IPR042488">
    <property type="entry name" value="Rad4_BHD3_sf"/>
</dbReference>
<evidence type="ECO:0000259" key="8">
    <source>
        <dbReference type="SMART" id="SM01031"/>
    </source>
</evidence>
<feature type="domain" description="Rad4 beta-hairpin" evidence="9">
    <location>
        <begin position="694"/>
        <end position="768"/>
    </location>
</feature>
<organism evidence="10 11">
    <name type="scientific">Pyricularia oryzae (strain 70-15 / ATCC MYA-4617 / FGSC 8958)</name>
    <name type="common">Rice blast fungus</name>
    <name type="synonym">Magnaporthe oryzae</name>
    <dbReference type="NCBI Taxonomy" id="242507"/>
    <lineage>
        <taxon>Eukaryota</taxon>
        <taxon>Fungi</taxon>
        <taxon>Dikarya</taxon>
        <taxon>Ascomycota</taxon>
        <taxon>Pezizomycotina</taxon>
        <taxon>Sordariomycetes</taxon>
        <taxon>Sordariomycetidae</taxon>
        <taxon>Magnaporthales</taxon>
        <taxon>Pyriculariaceae</taxon>
        <taxon>Pyricularia</taxon>
    </lineage>
</organism>
<protein>
    <recommendedName>
        <fullName evidence="12">DNA repair protein rhp41</fullName>
    </recommendedName>
</protein>
<dbReference type="OMA" id="IPEWLMS"/>
<name>G4NGH2_PYRO7</name>
<dbReference type="InterPro" id="IPR018327">
    <property type="entry name" value="BHD_2"/>
</dbReference>
<keyword evidence="11" id="KW-1185">Reference proteome</keyword>
<dbReference type="InterPro" id="IPR038765">
    <property type="entry name" value="Papain-like_cys_pep_sf"/>
</dbReference>
<dbReference type="Gene3D" id="3.90.260.10">
    <property type="entry name" value="Transglutaminase-like"/>
    <property type="match status" value="1"/>
</dbReference>
<dbReference type="PANTHER" id="PTHR12135">
    <property type="entry name" value="DNA REPAIR PROTEIN XP-C / RAD4"/>
    <property type="match status" value="1"/>
</dbReference>
<dbReference type="RefSeq" id="XP_003719496.1">
    <property type="nucleotide sequence ID" value="XM_003719448.1"/>
</dbReference>
<evidence type="ECO:0000256" key="5">
    <source>
        <dbReference type="ARBA" id="ARBA00023242"/>
    </source>
</evidence>
<gene>
    <name evidence="10" type="ORF">MGG_17634</name>
</gene>
<evidence type="ECO:0000256" key="6">
    <source>
        <dbReference type="SAM" id="MobiDB-lite"/>
    </source>
</evidence>
<dbReference type="Proteomes" id="UP000009058">
    <property type="component" value="Chromosome 6"/>
</dbReference>
<dbReference type="GO" id="GO:0005737">
    <property type="term" value="C:cytoplasm"/>
    <property type="evidence" value="ECO:0007669"/>
    <property type="project" value="TreeGrafter"/>
</dbReference>
<feature type="domain" description="Rad4 beta-hairpin" evidence="8">
    <location>
        <begin position="615"/>
        <end position="687"/>
    </location>
</feature>
<dbReference type="InterPro" id="IPR018328">
    <property type="entry name" value="Rad4_beta-hairpin_dom3"/>
</dbReference>
<dbReference type="SMART" id="SM01032">
    <property type="entry name" value="BHD_3"/>
    <property type="match status" value="1"/>
</dbReference>
<evidence type="ECO:0000259" key="9">
    <source>
        <dbReference type="SMART" id="SM01032"/>
    </source>
</evidence>
<dbReference type="eggNOG" id="KOG2179">
    <property type="taxonomic scope" value="Eukaryota"/>
</dbReference>
<evidence type="ECO:0000256" key="3">
    <source>
        <dbReference type="ARBA" id="ARBA00022763"/>
    </source>
</evidence>
<feature type="compositionally biased region" description="Basic and acidic residues" evidence="6">
    <location>
        <begin position="36"/>
        <end position="48"/>
    </location>
</feature>
<dbReference type="SUPFAM" id="SSF54001">
    <property type="entry name" value="Cysteine proteinases"/>
    <property type="match status" value="1"/>
</dbReference>
<dbReference type="GO" id="GO:0000111">
    <property type="term" value="C:nucleotide-excision repair factor 2 complex"/>
    <property type="evidence" value="ECO:0007669"/>
    <property type="project" value="TreeGrafter"/>
</dbReference>
<dbReference type="PANTHER" id="PTHR12135:SF0">
    <property type="entry name" value="DNA REPAIR PROTEIN COMPLEMENTING XP-C CELLS"/>
    <property type="match status" value="1"/>
</dbReference>
<reference evidence="10 11" key="1">
    <citation type="journal article" date="2005" name="Nature">
        <title>The genome sequence of the rice blast fungus Magnaporthe grisea.</title>
        <authorList>
            <person name="Dean R.A."/>
            <person name="Talbot N.J."/>
            <person name="Ebbole D.J."/>
            <person name="Farman M.L."/>
            <person name="Mitchell T.K."/>
            <person name="Orbach M.J."/>
            <person name="Thon M."/>
            <person name="Kulkarni R."/>
            <person name="Xu J.R."/>
            <person name="Pan H."/>
            <person name="Read N.D."/>
            <person name="Lee Y.H."/>
            <person name="Carbone I."/>
            <person name="Brown D."/>
            <person name="Oh Y.Y."/>
            <person name="Donofrio N."/>
            <person name="Jeong J.S."/>
            <person name="Soanes D.M."/>
            <person name="Djonovic S."/>
            <person name="Kolomiets E."/>
            <person name="Rehmeyer C."/>
            <person name="Li W."/>
            <person name="Harding M."/>
            <person name="Kim S."/>
            <person name="Lebrun M.H."/>
            <person name="Bohnert H."/>
            <person name="Coughlan S."/>
            <person name="Butler J."/>
            <person name="Calvo S."/>
            <person name="Ma L.J."/>
            <person name="Nicol R."/>
            <person name="Purcell S."/>
            <person name="Nusbaum C."/>
            <person name="Galagan J.E."/>
            <person name="Birren B.W."/>
        </authorList>
    </citation>
    <scope>NUCLEOTIDE SEQUENCE [LARGE SCALE GENOMIC DNA]</scope>
    <source>
        <strain evidence="11">70-15 / ATCC MYA-4617 / FGSC 8958</strain>
    </source>
</reference>
<comment type="similarity">
    <text evidence="2">Belongs to the XPC family.</text>
</comment>
<dbReference type="GO" id="GO:0003684">
    <property type="term" value="F:damaged DNA binding"/>
    <property type="evidence" value="ECO:0007669"/>
    <property type="project" value="InterPro"/>
</dbReference>
<feature type="region of interest" description="Disordered" evidence="6">
    <location>
        <begin position="1"/>
        <end position="160"/>
    </location>
</feature>
<dbReference type="Pfam" id="PF10404">
    <property type="entry name" value="BHD_2"/>
    <property type="match status" value="1"/>
</dbReference>
<dbReference type="AlphaFoldDB" id="G4NGH2"/>
<dbReference type="InParanoid" id="G4NGH2"/>
<feature type="domain" description="Rad4 beta-hairpin" evidence="7">
    <location>
        <begin position="557"/>
        <end position="613"/>
    </location>
</feature>
<dbReference type="GO" id="GO:0003697">
    <property type="term" value="F:single-stranded DNA binding"/>
    <property type="evidence" value="ECO:0007669"/>
    <property type="project" value="TreeGrafter"/>
</dbReference>
<dbReference type="Pfam" id="PF10405">
    <property type="entry name" value="BHD_3"/>
    <property type="match status" value="1"/>
</dbReference>
<sequence>MAGTRGRGRPAAGARRTTRSQAQATPSSSGSGTKAVPKEYRQMLREAGVHSSRPTTEDGEPPPKRLRRPGQRVSRPAVNEKPIAKAVSETATKSIDGARINLPEDSEPSDDDLEFEDVALPEPTIQTTYLDSEEEDQSDSDNGLGDVDFGALPGDDDTVTGNDGVLQLEISTQPSTSASRKGVVKRKPISKAEREKRIEIHKMHICCLLVHVALRNRWCDDAEVQALVRPLLSDKIVDLLNPRKNLSQFGRSESLKDGIQQARILFNSAFKVTERGIKRALWAEDPSQLADYQLPDDLDSALDKKEFRKSAKYLDGSRDVGAQLFCALLRSVGVQARLVCSLQPLSFVSGAPNLPKPRPKKNVKSQKPRPMADYDSMVYNPPPSAPGPSFSAARRLGHPNAADYIPPPMQPKATSTAATDLQSHKPIKGESPFPVYWVEVLDESHQKWQPVDPLVTCSQWKPAKLEPPLVDKLNCLTYAIAFSSDGVARDVTRRYAKAYTSKTRKMRVDNPQASLINPATLSGEEWYEKAMGFFRRPYGIVSDLDRIEEAELNGTASREPMPRNVADFKDHPVFALQRHLRRNEVLVPDAKSSGTVAAGKGQVERIYRRRDVRIAWSADKWYRLGRVIKLGEEPVKYLPKRPRPTGRGRVGRFDSDDEEEDPVLGTGGSATGTPIFSQDQTELFVPDPVRKGKVPRNKFGNVDVFVPSMVPRGGVHINSDLAPRAAYILGVDYAPALTGFEFKGRQGTAVLKGAVVPIESEEAIMAVINGIQEMEADAEEERRQRRLLRMWSKFLKVLRIDERVYAGFDPSKASNQTMMAPKDKGKQAEESQPEAAPDHSGSHLITKENDDESDDMGGGFMPSANDDDEDMGGGFLVD</sequence>
<feature type="region of interest" description="Disordered" evidence="6">
    <location>
        <begin position="350"/>
        <end position="375"/>
    </location>
</feature>
<dbReference type="Pfam" id="PF10403">
    <property type="entry name" value="BHD_1"/>
    <property type="match status" value="1"/>
</dbReference>
<feature type="region of interest" description="Disordered" evidence="6">
    <location>
        <begin position="811"/>
        <end position="878"/>
    </location>
</feature>
<feature type="compositionally biased region" description="Basic residues" evidence="6">
    <location>
        <begin position="357"/>
        <end position="367"/>
    </location>
</feature>
<dbReference type="EMBL" id="CM001236">
    <property type="protein sequence ID" value="EHA47129.1"/>
    <property type="molecule type" value="Genomic_DNA"/>
</dbReference>
<evidence type="ECO:0000256" key="2">
    <source>
        <dbReference type="ARBA" id="ARBA00009525"/>
    </source>
</evidence>
<dbReference type="GO" id="GO:0006289">
    <property type="term" value="P:nucleotide-excision repair"/>
    <property type="evidence" value="ECO:0007669"/>
    <property type="project" value="InterPro"/>
</dbReference>
<dbReference type="GO" id="GO:0006298">
    <property type="term" value="P:mismatch repair"/>
    <property type="evidence" value="ECO:0007669"/>
    <property type="project" value="TreeGrafter"/>
</dbReference>
<dbReference type="GeneID" id="12985971"/>
<dbReference type="SMART" id="SM01030">
    <property type="entry name" value="BHD_1"/>
    <property type="match status" value="1"/>
</dbReference>
<dbReference type="HOGENOM" id="CLU_003639_1_0_1"/>
<dbReference type="InterPro" id="IPR018326">
    <property type="entry name" value="Rad4_beta-hairpin_dom1"/>
</dbReference>
<dbReference type="VEuPathDB" id="FungiDB:MGG_17634"/>
<feature type="region of interest" description="Disordered" evidence="6">
    <location>
        <begin position="639"/>
        <end position="676"/>
    </location>
</feature>
<dbReference type="Gene3D" id="3.30.70.2460">
    <property type="entry name" value="Rad4, beta-hairpin domain BHD3"/>
    <property type="match status" value="1"/>
</dbReference>
<comment type="subcellular location">
    <subcellularLocation>
        <location evidence="1">Nucleus</location>
    </subcellularLocation>
</comment>
<evidence type="ECO:0000256" key="1">
    <source>
        <dbReference type="ARBA" id="ARBA00004123"/>
    </source>
</evidence>
<keyword evidence="5" id="KW-0539">Nucleus</keyword>
<dbReference type="SMR" id="G4NGH2"/>
<dbReference type="STRING" id="242507.G4NGH2"/>
<feature type="compositionally biased region" description="Acidic residues" evidence="6">
    <location>
        <begin position="104"/>
        <end position="119"/>
    </location>
</feature>
<evidence type="ECO:0000256" key="4">
    <source>
        <dbReference type="ARBA" id="ARBA00023204"/>
    </source>
</evidence>
<accession>G4NGH2</accession>
<dbReference type="GO" id="GO:0071942">
    <property type="term" value="C:XPC complex"/>
    <property type="evidence" value="ECO:0007669"/>
    <property type="project" value="TreeGrafter"/>
</dbReference>
<feature type="compositionally biased region" description="Basic and acidic residues" evidence="6">
    <location>
        <begin position="836"/>
        <end position="848"/>
    </location>
</feature>
<dbReference type="SMART" id="SM01031">
    <property type="entry name" value="BHD_2"/>
    <property type="match status" value="1"/>
</dbReference>
<dbReference type="InterPro" id="IPR004583">
    <property type="entry name" value="DNA_repair_Rad4"/>
</dbReference>
<dbReference type="KEGG" id="mgr:MGG_17634"/>
<dbReference type="Pfam" id="PF03835">
    <property type="entry name" value="Rad4"/>
    <property type="match status" value="1"/>
</dbReference>
<evidence type="ECO:0008006" key="12">
    <source>
        <dbReference type="Google" id="ProtNLM"/>
    </source>
</evidence>
<feature type="compositionally biased region" description="Low complexity" evidence="6">
    <location>
        <begin position="1"/>
        <end position="15"/>
    </location>
</feature>
<dbReference type="FunCoup" id="G4NGH2">
    <property type="interactions" value="126"/>
</dbReference>